<evidence type="ECO:0000256" key="6">
    <source>
        <dbReference type="ARBA" id="ARBA00022691"/>
    </source>
</evidence>
<keyword evidence="3" id="KW-0158">Chromosome</keyword>
<evidence type="ECO:0000259" key="9">
    <source>
        <dbReference type="Pfam" id="PF00856"/>
    </source>
</evidence>
<dbReference type="InterPro" id="IPR039977">
    <property type="entry name" value="Suv4-20/Set9"/>
</dbReference>
<comment type="subcellular location">
    <subcellularLocation>
        <location evidence="2">Chromosome</location>
    </subcellularLocation>
    <subcellularLocation>
        <location evidence="1">Nucleus</location>
    </subcellularLocation>
</comment>
<evidence type="ECO:0000256" key="2">
    <source>
        <dbReference type="ARBA" id="ARBA00004286"/>
    </source>
</evidence>
<dbReference type="InterPro" id="IPR046341">
    <property type="entry name" value="SET_dom_sf"/>
</dbReference>
<sequence>MAQSVWIYDVLLERKKLNDQIKIFQTLVNNSEPVVDSFWSKKNQKGTTEKCKNGLRYETSKYKRLISFLKSNEIDIKNAISENQCRLLCIEVYSQYHKSTANSLMKFISEYKDYIIRDVKSNDQKHLLAPEVEIIMEYHIQLIFTCVYYYPEELFAALYKYKTIKVEIMNEIISYMGRALNQKEKEKFKNCFKFYNLYLQSEAEKILEPVLRSLEKHEADKDLKKISDDLELFDMYSLTEMKLEPYLSLKLSNGVFQYCLIDDIANFVTVDQYLKIRTHKINLSIVQFLESIPQFQSPLNEILDNFYSDKTRKKETAERIKNHLLQYLPNVNIKGKKLVHQILRYLNILHPHSSIHIQVCNDYTRDRFGGAKICTKTFQKKGTIFKTLSTKLCELKGTDEKIITKNGLDFSVFFTGQKKHKLWLGPCAYINHSCKPNSTIYSLMENKELCLQATQDMEADTEINWHYGIDFFDQGECECVSCLNESNTNSHQNHQ</sequence>
<name>A0ABD2WP15_9HYME</name>
<dbReference type="Gene3D" id="2.170.270.10">
    <property type="entry name" value="SET domain"/>
    <property type="match status" value="1"/>
</dbReference>
<evidence type="ECO:0000256" key="3">
    <source>
        <dbReference type="ARBA" id="ARBA00022454"/>
    </source>
</evidence>
<dbReference type="GO" id="GO:0032259">
    <property type="term" value="P:methylation"/>
    <property type="evidence" value="ECO:0007669"/>
    <property type="project" value="UniProtKB-KW"/>
</dbReference>
<keyword evidence="4" id="KW-0489">Methyltransferase</keyword>
<feature type="domain" description="SET" evidence="9">
    <location>
        <begin position="370"/>
        <end position="468"/>
    </location>
</feature>
<dbReference type="InterPro" id="IPR041938">
    <property type="entry name" value="Hist-Lys_N-MTase_N"/>
</dbReference>
<evidence type="ECO:0000313" key="11">
    <source>
        <dbReference type="Proteomes" id="UP001627154"/>
    </source>
</evidence>
<dbReference type="Proteomes" id="UP001627154">
    <property type="component" value="Unassembled WGS sequence"/>
</dbReference>
<comment type="caution">
    <text evidence="10">The sequence shown here is derived from an EMBL/GenBank/DDBJ whole genome shotgun (WGS) entry which is preliminary data.</text>
</comment>
<dbReference type="GO" id="GO:0005694">
    <property type="term" value="C:chromosome"/>
    <property type="evidence" value="ECO:0007669"/>
    <property type="project" value="UniProtKB-SubCell"/>
</dbReference>
<gene>
    <name evidence="10" type="ORF">TKK_011614</name>
</gene>
<evidence type="ECO:0000256" key="8">
    <source>
        <dbReference type="ARBA" id="ARBA00023242"/>
    </source>
</evidence>
<evidence type="ECO:0000256" key="1">
    <source>
        <dbReference type="ARBA" id="ARBA00004123"/>
    </source>
</evidence>
<dbReference type="Pfam" id="PF00856">
    <property type="entry name" value="SET"/>
    <property type="match status" value="1"/>
</dbReference>
<evidence type="ECO:0000256" key="7">
    <source>
        <dbReference type="ARBA" id="ARBA00022853"/>
    </source>
</evidence>
<dbReference type="Gene3D" id="1.10.10.1700">
    <property type="entry name" value="Histone-lysine N-methyltransferase"/>
    <property type="match status" value="1"/>
</dbReference>
<dbReference type="GO" id="GO:0005634">
    <property type="term" value="C:nucleus"/>
    <property type="evidence" value="ECO:0007669"/>
    <property type="project" value="UniProtKB-SubCell"/>
</dbReference>
<organism evidence="10 11">
    <name type="scientific">Trichogramma kaykai</name>
    <dbReference type="NCBI Taxonomy" id="54128"/>
    <lineage>
        <taxon>Eukaryota</taxon>
        <taxon>Metazoa</taxon>
        <taxon>Ecdysozoa</taxon>
        <taxon>Arthropoda</taxon>
        <taxon>Hexapoda</taxon>
        <taxon>Insecta</taxon>
        <taxon>Pterygota</taxon>
        <taxon>Neoptera</taxon>
        <taxon>Endopterygota</taxon>
        <taxon>Hymenoptera</taxon>
        <taxon>Apocrita</taxon>
        <taxon>Proctotrupomorpha</taxon>
        <taxon>Chalcidoidea</taxon>
        <taxon>Trichogrammatidae</taxon>
        <taxon>Trichogramma</taxon>
    </lineage>
</organism>
<evidence type="ECO:0000313" key="10">
    <source>
        <dbReference type="EMBL" id="KAL3394629.1"/>
    </source>
</evidence>
<evidence type="ECO:0000256" key="5">
    <source>
        <dbReference type="ARBA" id="ARBA00022679"/>
    </source>
</evidence>
<proteinExistence type="predicted"/>
<keyword evidence="6" id="KW-0949">S-adenosyl-L-methionine</keyword>
<dbReference type="GO" id="GO:0042799">
    <property type="term" value="F:histone H4K20 methyltransferase activity"/>
    <property type="evidence" value="ECO:0007669"/>
    <property type="project" value="UniProtKB-ARBA"/>
</dbReference>
<protein>
    <recommendedName>
        <fullName evidence="9">SET domain-containing protein</fullName>
    </recommendedName>
</protein>
<dbReference type="EMBL" id="JBJJXI010000092">
    <property type="protein sequence ID" value="KAL3394629.1"/>
    <property type="molecule type" value="Genomic_DNA"/>
</dbReference>
<evidence type="ECO:0000256" key="4">
    <source>
        <dbReference type="ARBA" id="ARBA00022603"/>
    </source>
</evidence>
<keyword evidence="8" id="KW-0539">Nucleus</keyword>
<accession>A0ABD2WP15</accession>
<dbReference type="PANTHER" id="PTHR12977:SF4">
    <property type="entry name" value="HISTONE-LYSINE N-METHYLTRANSFERASE KMT5B"/>
    <property type="match status" value="1"/>
</dbReference>
<reference evidence="10 11" key="1">
    <citation type="journal article" date="2024" name="bioRxiv">
        <title>A reference genome for Trichogramma kaykai: A tiny desert-dwelling parasitoid wasp with competing sex-ratio distorters.</title>
        <authorList>
            <person name="Culotta J."/>
            <person name="Lindsey A.R."/>
        </authorList>
    </citation>
    <scope>NUCLEOTIDE SEQUENCE [LARGE SCALE GENOMIC DNA]</scope>
    <source>
        <strain evidence="10 11">KSX58</strain>
    </source>
</reference>
<keyword evidence="7" id="KW-0156">Chromatin regulator</keyword>
<dbReference type="PANTHER" id="PTHR12977">
    <property type="entry name" value="SUPPRESSOR OF VARIEGATION 4-20-RELATED"/>
    <property type="match status" value="1"/>
</dbReference>
<dbReference type="SUPFAM" id="SSF82199">
    <property type="entry name" value="SET domain"/>
    <property type="match status" value="1"/>
</dbReference>
<keyword evidence="11" id="KW-1185">Reference proteome</keyword>
<dbReference type="InterPro" id="IPR001214">
    <property type="entry name" value="SET_dom"/>
</dbReference>
<keyword evidence="5" id="KW-0808">Transferase</keyword>
<dbReference type="AlphaFoldDB" id="A0ABD2WP15"/>